<keyword evidence="1" id="KW-0129">CBS domain</keyword>
<evidence type="ECO:0000259" key="2">
    <source>
        <dbReference type="PROSITE" id="PS51371"/>
    </source>
</evidence>
<evidence type="ECO:0000313" key="3">
    <source>
        <dbReference type="EMBL" id="OIQ93016.1"/>
    </source>
</evidence>
<dbReference type="Pfam" id="PF00571">
    <property type="entry name" value="CBS"/>
    <property type="match status" value="2"/>
</dbReference>
<reference evidence="3" key="1">
    <citation type="submission" date="2016-10" db="EMBL/GenBank/DDBJ databases">
        <title>Sequence of Gallionella enrichment culture.</title>
        <authorList>
            <person name="Poehlein A."/>
            <person name="Muehling M."/>
            <person name="Daniel R."/>
        </authorList>
    </citation>
    <scope>NUCLEOTIDE SEQUENCE</scope>
</reference>
<dbReference type="PANTHER" id="PTHR43080">
    <property type="entry name" value="CBS DOMAIN-CONTAINING PROTEIN CBSX3, MITOCHONDRIAL"/>
    <property type="match status" value="1"/>
</dbReference>
<dbReference type="AlphaFoldDB" id="A0A1J5RAC4"/>
<gene>
    <name evidence="3" type="primary">hrp1_12</name>
    <name evidence="3" type="ORF">GALL_250670</name>
</gene>
<feature type="domain" description="CBS" evidence="2">
    <location>
        <begin position="76"/>
        <end position="132"/>
    </location>
</feature>
<dbReference type="PROSITE" id="PS51371">
    <property type="entry name" value="CBS"/>
    <property type="match status" value="2"/>
</dbReference>
<sequence>MFNLPIRSVMERHKVLTAPPETTVSKAAELMASRNVGAVMVIEQERLVGIFTERDAVFRVIAKGRDACSTRLAEVMTTAPKTVGPEKPFGFALLMMHEHGFRHVPVIENGKPIGIISARNALDPDLEEFVSEAQRRKHIQAIR</sequence>
<comment type="caution">
    <text evidence="3">The sequence shown here is derived from an EMBL/GenBank/DDBJ whole genome shotgun (WGS) entry which is preliminary data.</text>
</comment>
<accession>A0A1J5RAC4</accession>
<dbReference type="InterPro" id="IPR000644">
    <property type="entry name" value="CBS_dom"/>
</dbReference>
<evidence type="ECO:0000256" key="1">
    <source>
        <dbReference type="ARBA" id="ARBA00023122"/>
    </source>
</evidence>
<dbReference type="InterPro" id="IPR051257">
    <property type="entry name" value="Diverse_CBS-Domain"/>
</dbReference>
<proteinExistence type="predicted"/>
<dbReference type="Gene3D" id="3.10.580.10">
    <property type="entry name" value="CBS-domain"/>
    <property type="match status" value="1"/>
</dbReference>
<dbReference type="PANTHER" id="PTHR43080:SF2">
    <property type="entry name" value="CBS DOMAIN-CONTAINING PROTEIN"/>
    <property type="match status" value="1"/>
</dbReference>
<dbReference type="SUPFAM" id="SSF54631">
    <property type="entry name" value="CBS-domain pair"/>
    <property type="match status" value="1"/>
</dbReference>
<organism evidence="3">
    <name type="scientific">mine drainage metagenome</name>
    <dbReference type="NCBI Taxonomy" id="410659"/>
    <lineage>
        <taxon>unclassified sequences</taxon>
        <taxon>metagenomes</taxon>
        <taxon>ecological metagenomes</taxon>
    </lineage>
</organism>
<dbReference type="InterPro" id="IPR046342">
    <property type="entry name" value="CBS_dom_sf"/>
</dbReference>
<dbReference type="SMART" id="SM00116">
    <property type="entry name" value="CBS"/>
    <property type="match status" value="2"/>
</dbReference>
<name>A0A1J5RAC4_9ZZZZ</name>
<protein>
    <submittedName>
        <fullName evidence="3">Hypoxic response protein 1</fullName>
    </submittedName>
</protein>
<dbReference type="EMBL" id="MLJW01000217">
    <property type="protein sequence ID" value="OIQ93016.1"/>
    <property type="molecule type" value="Genomic_DNA"/>
</dbReference>
<feature type="domain" description="CBS" evidence="2">
    <location>
        <begin position="10"/>
        <end position="67"/>
    </location>
</feature>